<dbReference type="EMBL" id="AYKW01000008">
    <property type="protein sequence ID" value="PIL33144.1"/>
    <property type="molecule type" value="Genomic_DNA"/>
</dbReference>
<keyword evidence="4 5" id="KW-0472">Membrane</keyword>
<organism evidence="7 8">
    <name type="scientific">Ganoderma sinense ZZ0214-1</name>
    <dbReference type="NCBI Taxonomy" id="1077348"/>
    <lineage>
        <taxon>Eukaryota</taxon>
        <taxon>Fungi</taxon>
        <taxon>Dikarya</taxon>
        <taxon>Basidiomycota</taxon>
        <taxon>Agaricomycotina</taxon>
        <taxon>Agaricomycetes</taxon>
        <taxon>Polyporales</taxon>
        <taxon>Polyporaceae</taxon>
        <taxon>Ganoderma</taxon>
    </lineage>
</organism>
<feature type="transmembrane region" description="Helical" evidence="5">
    <location>
        <begin position="270"/>
        <end position="288"/>
    </location>
</feature>
<dbReference type="PANTHER" id="PTHR23502:SF64">
    <property type="entry name" value="TRANSPORTER, PUTATIVE (AFU_ORTHOLOGUE AFUA_3G11760)-RELATED"/>
    <property type="match status" value="1"/>
</dbReference>
<evidence type="ECO:0000259" key="6">
    <source>
        <dbReference type="PROSITE" id="PS50850"/>
    </source>
</evidence>
<feature type="transmembrane region" description="Helical" evidence="5">
    <location>
        <begin position="229"/>
        <end position="250"/>
    </location>
</feature>
<comment type="subcellular location">
    <subcellularLocation>
        <location evidence="1">Membrane</location>
        <topology evidence="1">Multi-pass membrane protein</topology>
    </subcellularLocation>
</comment>
<comment type="caution">
    <text evidence="7">The sequence shown here is derived from an EMBL/GenBank/DDBJ whole genome shotgun (WGS) entry which is preliminary data.</text>
</comment>
<accession>A0A2G8SH92</accession>
<dbReference type="Gene3D" id="1.20.1720.10">
    <property type="entry name" value="Multidrug resistance protein D"/>
    <property type="match status" value="1"/>
</dbReference>
<evidence type="ECO:0000313" key="7">
    <source>
        <dbReference type="EMBL" id="PIL33144.1"/>
    </source>
</evidence>
<dbReference type="GO" id="GO:0005886">
    <property type="term" value="C:plasma membrane"/>
    <property type="evidence" value="ECO:0007669"/>
    <property type="project" value="TreeGrafter"/>
</dbReference>
<dbReference type="InterPro" id="IPR036259">
    <property type="entry name" value="MFS_trans_sf"/>
</dbReference>
<feature type="transmembrane region" description="Helical" evidence="5">
    <location>
        <begin position="201"/>
        <end position="223"/>
    </location>
</feature>
<feature type="transmembrane region" description="Helical" evidence="5">
    <location>
        <begin position="294"/>
        <end position="316"/>
    </location>
</feature>
<protein>
    <submittedName>
        <fullName evidence="7">MFS general substrate transporter</fullName>
    </submittedName>
</protein>
<evidence type="ECO:0000256" key="2">
    <source>
        <dbReference type="ARBA" id="ARBA00022692"/>
    </source>
</evidence>
<keyword evidence="2 5" id="KW-0812">Transmembrane</keyword>
<proteinExistence type="predicted"/>
<dbReference type="STRING" id="1077348.A0A2G8SH92"/>
<dbReference type="Proteomes" id="UP000230002">
    <property type="component" value="Unassembled WGS sequence"/>
</dbReference>
<gene>
    <name evidence="7" type="ORF">GSI_04594</name>
</gene>
<keyword evidence="3 5" id="KW-1133">Transmembrane helix</keyword>
<feature type="transmembrane region" description="Helical" evidence="5">
    <location>
        <begin position="64"/>
        <end position="84"/>
    </location>
</feature>
<dbReference type="PROSITE" id="PS50850">
    <property type="entry name" value="MFS"/>
    <property type="match status" value="1"/>
</dbReference>
<dbReference type="SUPFAM" id="SSF103473">
    <property type="entry name" value="MFS general substrate transporter"/>
    <property type="match status" value="1"/>
</dbReference>
<evidence type="ECO:0000256" key="4">
    <source>
        <dbReference type="ARBA" id="ARBA00023136"/>
    </source>
</evidence>
<dbReference type="InterPro" id="IPR011701">
    <property type="entry name" value="MFS"/>
</dbReference>
<feature type="domain" description="Major facilitator superfamily (MFS) profile" evidence="6">
    <location>
        <begin position="1"/>
        <end position="322"/>
    </location>
</feature>
<dbReference type="OrthoDB" id="3066029at2759"/>
<dbReference type="Pfam" id="PF07690">
    <property type="entry name" value="MFS_1"/>
    <property type="match status" value="1"/>
</dbReference>
<feature type="transmembrane region" description="Helical" evidence="5">
    <location>
        <begin position="120"/>
        <end position="144"/>
    </location>
</feature>
<reference evidence="7 8" key="1">
    <citation type="journal article" date="2015" name="Sci. Rep.">
        <title>Chromosome-level genome map provides insights into diverse defense mechanisms in the medicinal fungus Ganoderma sinense.</title>
        <authorList>
            <person name="Zhu Y."/>
            <person name="Xu J."/>
            <person name="Sun C."/>
            <person name="Zhou S."/>
            <person name="Xu H."/>
            <person name="Nelson D.R."/>
            <person name="Qian J."/>
            <person name="Song J."/>
            <person name="Luo H."/>
            <person name="Xiang L."/>
            <person name="Li Y."/>
            <person name="Xu Z."/>
            <person name="Ji A."/>
            <person name="Wang L."/>
            <person name="Lu S."/>
            <person name="Hayward A."/>
            <person name="Sun W."/>
            <person name="Li X."/>
            <person name="Schwartz D.C."/>
            <person name="Wang Y."/>
            <person name="Chen S."/>
        </authorList>
    </citation>
    <scope>NUCLEOTIDE SEQUENCE [LARGE SCALE GENOMIC DNA]</scope>
    <source>
        <strain evidence="7 8">ZZ0214-1</strain>
    </source>
</reference>
<dbReference type="PANTHER" id="PTHR23502">
    <property type="entry name" value="MAJOR FACILITATOR SUPERFAMILY"/>
    <property type="match status" value="1"/>
</dbReference>
<feature type="transmembrane region" description="Helical" evidence="5">
    <location>
        <begin position="33"/>
        <end position="58"/>
    </location>
</feature>
<feature type="transmembrane region" description="Helical" evidence="5">
    <location>
        <begin position="156"/>
        <end position="180"/>
    </location>
</feature>
<dbReference type="GO" id="GO:0022857">
    <property type="term" value="F:transmembrane transporter activity"/>
    <property type="evidence" value="ECO:0007669"/>
    <property type="project" value="InterPro"/>
</dbReference>
<dbReference type="AlphaFoldDB" id="A0A2G8SH92"/>
<dbReference type="InterPro" id="IPR020846">
    <property type="entry name" value="MFS_dom"/>
</dbReference>
<sequence>MFWRVVQAFGASSAMSVGAGVIGDIYRLEERGYAMGLFFGASLLGPAIAPLCGGLAAHYGSWRYMQWALFVMGITAIISMALWLPETLDPEKLNKVKVEGKTVLKVLNPLASLTLLRSPAILVVTLAGTTALLADWVLMVPLSYTVGEAYGISNAAIIGALFIPLGVGNMVGAPLAGYLSDRAIIVWRERRGGVWVPEDRLRAAIWGTAFCVPVSTLAAGLTMKYVPGLPGIAILLVCLFLNGVGVDIVLTPSASYYVDILHDRSAEAMAASFACRALILAFATAWTFPLINTIGVLATNTLLALIAWLGYGMILFTIKYGDHMRAWVDIGYTTSRDTC</sequence>
<name>A0A2G8SH92_9APHY</name>
<evidence type="ECO:0000256" key="3">
    <source>
        <dbReference type="ARBA" id="ARBA00022989"/>
    </source>
</evidence>
<keyword evidence="8" id="KW-1185">Reference proteome</keyword>
<evidence type="ECO:0000256" key="5">
    <source>
        <dbReference type="SAM" id="Phobius"/>
    </source>
</evidence>
<evidence type="ECO:0000313" key="8">
    <source>
        <dbReference type="Proteomes" id="UP000230002"/>
    </source>
</evidence>
<evidence type="ECO:0000256" key="1">
    <source>
        <dbReference type="ARBA" id="ARBA00004141"/>
    </source>
</evidence>
<dbReference type="PRINTS" id="PR01036">
    <property type="entry name" value="TCRTETB"/>
</dbReference>